<keyword evidence="1" id="KW-0175">Coiled coil</keyword>
<reference evidence="3 4" key="1">
    <citation type="submission" date="2021-06" db="EMBL/GenBank/DDBJ databases">
        <authorList>
            <person name="Kallberg Y."/>
            <person name="Tangrot J."/>
            <person name="Rosling A."/>
        </authorList>
    </citation>
    <scope>NUCLEOTIDE SEQUENCE [LARGE SCALE GENOMIC DNA]</scope>
    <source>
        <strain evidence="3 4">120-4 pot B 10/14</strain>
    </source>
</reference>
<comment type="caution">
    <text evidence="3">The sequence shown here is derived from an EMBL/GenBank/DDBJ whole genome shotgun (WGS) entry which is preliminary data.</text>
</comment>
<protein>
    <submittedName>
        <fullName evidence="3">5447_t:CDS:1</fullName>
    </submittedName>
</protein>
<name>A0ABN7XGK6_GIGMA</name>
<accession>A0ABN7XGK6</accession>
<organism evidence="3 4">
    <name type="scientific">Gigaspora margarita</name>
    <dbReference type="NCBI Taxonomy" id="4874"/>
    <lineage>
        <taxon>Eukaryota</taxon>
        <taxon>Fungi</taxon>
        <taxon>Fungi incertae sedis</taxon>
        <taxon>Mucoromycota</taxon>
        <taxon>Glomeromycotina</taxon>
        <taxon>Glomeromycetes</taxon>
        <taxon>Diversisporales</taxon>
        <taxon>Gigasporaceae</taxon>
        <taxon>Gigaspora</taxon>
    </lineage>
</organism>
<dbReference type="EMBL" id="CAJVQB010128587">
    <property type="protein sequence ID" value="CAG8853740.1"/>
    <property type="molecule type" value="Genomic_DNA"/>
</dbReference>
<feature type="non-terminal residue" evidence="3">
    <location>
        <position position="1"/>
    </location>
</feature>
<feature type="compositionally biased region" description="Polar residues" evidence="2">
    <location>
        <begin position="1"/>
        <end position="14"/>
    </location>
</feature>
<evidence type="ECO:0000256" key="1">
    <source>
        <dbReference type="SAM" id="Coils"/>
    </source>
</evidence>
<sequence>STPSRNLGSNQPTEADSKTRHIIRMNVTNNKINELHNLIEELENSFIAKYHDRTTEQRFDNPDSWLIEINRLEHEASSIPQALADLRRQTVKESAQALEAQLNVLHEQIQEKKSNKSLRQ</sequence>
<dbReference type="Proteomes" id="UP000789901">
    <property type="component" value="Unassembled WGS sequence"/>
</dbReference>
<evidence type="ECO:0000313" key="3">
    <source>
        <dbReference type="EMBL" id="CAG8853740.1"/>
    </source>
</evidence>
<proteinExistence type="predicted"/>
<feature type="region of interest" description="Disordered" evidence="2">
    <location>
        <begin position="1"/>
        <end position="20"/>
    </location>
</feature>
<evidence type="ECO:0000313" key="4">
    <source>
        <dbReference type="Proteomes" id="UP000789901"/>
    </source>
</evidence>
<feature type="non-terminal residue" evidence="3">
    <location>
        <position position="120"/>
    </location>
</feature>
<gene>
    <name evidence="3" type="ORF">GMARGA_LOCUS42561</name>
</gene>
<keyword evidence="4" id="KW-1185">Reference proteome</keyword>
<evidence type="ECO:0000256" key="2">
    <source>
        <dbReference type="SAM" id="MobiDB-lite"/>
    </source>
</evidence>
<feature type="coiled-coil region" evidence="1">
    <location>
        <begin position="88"/>
        <end position="115"/>
    </location>
</feature>